<dbReference type="EMBL" id="PKPP01011046">
    <property type="protein sequence ID" value="PWA44901.1"/>
    <property type="molecule type" value="Genomic_DNA"/>
</dbReference>
<feature type="region of interest" description="Disordered" evidence="1">
    <location>
        <begin position="1"/>
        <end position="39"/>
    </location>
</feature>
<name>A0A2U1L7G2_ARTAN</name>
<feature type="compositionally biased region" description="Polar residues" evidence="1">
    <location>
        <begin position="1"/>
        <end position="16"/>
    </location>
</feature>
<organism evidence="2 3">
    <name type="scientific">Artemisia annua</name>
    <name type="common">Sweet wormwood</name>
    <dbReference type="NCBI Taxonomy" id="35608"/>
    <lineage>
        <taxon>Eukaryota</taxon>
        <taxon>Viridiplantae</taxon>
        <taxon>Streptophyta</taxon>
        <taxon>Embryophyta</taxon>
        <taxon>Tracheophyta</taxon>
        <taxon>Spermatophyta</taxon>
        <taxon>Magnoliopsida</taxon>
        <taxon>eudicotyledons</taxon>
        <taxon>Gunneridae</taxon>
        <taxon>Pentapetalae</taxon>
        <taxon>asterids</taxon>
        <taxon>campanulids</taxon>
        <taxon>Asterales</taxon>
        <taxon>Asteraceae</taxon>
        <taxon>Asteroideae</taxon>
        <taxon>Anthemideae</taxon>
        <taxon>Artemisiinae</taxon>
        <taxon>Artemisia</taxon>
    </lineage>
</organism>
<evidence type="ECO:0000313" key="2">
    <source>
        <dbReference type="EMBL" id="PWA44901.1"/>
    </source>
</evidence>
<protein>
    <submittedName>
        <fullName evidence="2">Uncharacterized protein</fullName>
    </submittedName>
</protein>
<proteinExistence type="predicted"/>
<evidence type="ECO:0000313" key="3">
    <source>
        <dbReference type="Proteomes" id="UP000245207"/>
    </source>
</evidence>
<keyword evidence="3" id="KW-1185">Reference proteome</keyword>
<feature type="compositionally biased region" description="Polar residues" evidence="1">
    <location>
        <begin position="61"/>
        <end position="76"/>
    </location>
</feature>
<dbReference type="Proteomes" id="UP000245207">
    <property type="component" value="Unassembled WGS sequence"/>
</dbReference>
<gene>
    <name evidence="2" type="ORF">CTI12_AA525280</name>
</gene>
<dbReference type="AlphaFoldDB" id="A0A2U1L7G2"/>
<comment type="caution">
    <text evidence="2">The sequence shown here is derived from an EMBL/GenBank/DDBJ whole genome shotgun (WGS) entry which is preliminary data.</text>
</comment>
<evidence type="ECO:0000256" key="1">
    <source>
        <dbReference type="SAM" id="MobiDB-lite"/>
    </source>
</evidence>
<accession>A0A2U1L7G2</accession>
<reference evidence="2 3" key="1">
    <citation type="journal article" date="2018" name="Mol. Plant">
        <title>The genome of Artemisia annua provides insight into the evolution of Asteraceae family and artemisinin biosynthesis.</title>
        <authorList>
            <person name="Shen Q."/>
            <person name="Zhang L."/>
            <person name="Liao Z."/>
            <person name="Wang S."/>
            <person name="Yan T."/>
            <person name="Shi P."/>
            <person name="Liu M."/>
            <person name="Fu X."/>
            <person name="Pan Q."/>
            <person name="Wang Y."/>
            <person name="Lv Z."/>
            <person name="Lu X."/>
            <person name="Zhang F."/>
            <person name="Jiang W."/>
            <person name="Ma Y."/>
            <person name="Chen M."/>
            <person name="Hao X."/>
            <person name="Li L."/>
            <person name="Tang Y."/>
            <person name="Lv G."/>
            <person name="Zhou Y."/>
            <person name="Sun X."/>
            <person name="Brodelius P.E."/>
            <person name="Rose J.K.C."/>
            <person name="Tang K."/>
        </authorList>
    </citation>
    <scope>NUCLEOTIDE SEQUENCE [LARGE SCALE GENOMIC DNA]</scope>
    <source>
        <strain evidence="3">cv. Huhao1</strain>
        <tissue evidence="2">Leaf</tissue>
    </source>
</reference>
<sequence length="141" mass="15503">MSSAPDFQTNNNTSIVNDGYDAQLAPSPEIEGRKNTSELGFADNWYEVKAAPDREGVVHHNQSVVNEKSTNTTSDKSAPGCTDIRQNNPSEVDEKSTNTTSDKSAPEYTGIRPKNPSVNTQDAVGRTIRHVNLTEYYVKKN</sequence>
<feature type="region of interest" description="Disordered" evidence="1">
    <location>
        <begin position="61"/>
        <end position="123"/>
    </location>
</feature>